<dbReference type="InterPro" id="IPR014985">
    <property type="entry name" value="WbqC"/>
</dbReference>
<dbReference type="Pfam" id="PF08889">
    <property type="entry name" value="WbqC"/>
    <property type="match status" value="1"/>
</dbReference>
<dbReference type="AlphaFoldDB" id="A0A6N9TQD1"/>
<evidence type="ECO:0000313" key="1">
    <source>
        <dbReference type="EMBL" id="NDY43482.1"/>
    </source>
</evidence>
<proteinExistence type="predicted"/>
<gene>
    <name evidence="1" type="ORF">G3N55_11605</name>
</gene>
<dbReference type="RefSeq" id="WP_163299748.1">
    <property type="nucleotide sequence ID" value="NZ_JAAGRR010000184.1"/>
</dbReference>
<name>A0A6N9TQD1_DISTH</name>
<reference evidence="1 2" key="1">
    <citation type="submission" date="2020-02" db="EMBL/GenBank/DDBJ databases">
        <title>Comparative genomics of sulfur disproportionating microorganisms.</title>
        <authorList>
            <person name="Ward L.M."/>
            <person name="Bertran E."/>
            <person name="Johnston D.T."/>
        </authorList>
    </citation>
    <scope>NUCLEOTIDE SEQUENCE [LARGE SCALE GENOMIC DNA]</scope>
    <source>
        <strain evidence="1 2">DSM 100025</strain>
    </source>
</reference>
<keyword evidence="2" id="KW-1185">Reference proteome</keyword>
<sequence length="237" mass="26201">MPASFAVHQPAFLPWPGFFAKAMRAEVLVLADAVPFSTGFTWVNRNRVKGPGGEVRLTVPVLRRGRGVQLIRDVRVSPEPAWRTKHLRTLDHCYADAPYHPDLRGPIRDLYAAAPERLLDWNLSLLEILRPYFEPGAAGWVLQSELGVTGRGTELLARIGRALGAGRLVAPRAARAHVDTAVLGRSGIEVEWFAYVPPVYPQLWGAFRKDLSALDLACTCGPRAADIVRRACRPWAP</sequence>
<protein>
    <submittedName>
        <fullName evidence="1">WbqC family protein</fullName>
    </submittedName>
</protein>
<dbReference type="EMBL" id="JAAGRR010000184">
    <property type="protein sequence ID" value="NDY43482.1"/>
    <property type="molecule type" value="Genomic_DNA"/>
</dbReference>
<comment type="caution">
    <text evidence="1">The sequence shown here is derived from an EMBL/GenBank/DDBJ whole genome shotgun (WGS) entry which is preliminary data.</text>
</comment>
<evidence type="ECO:0000313" key="2">
    <source>
        <dbReference type="Proteomes" id="UP000469346"/>
    </source>
</evidence>
<organism evidence="1 2">
    <name type="scientific">Dissulfurirhabdus thermomarina</name>
    <dbReference type="NCBI Taxonomy" id="1765737"/>
    <lineage>
        <taxon>Bacteria</taxon>
        <taxon>Deltaproteobacteria</taxon>
        <taxon>Dissulfurirhabdaceae</taxon>
        <taxon>Dissulfurirhabdus</taxon>
    </lineage>
</organism>
<dbReference type="Proteomes" id="UP000469346">
    <property type="component" value="Unassembled WGS sequence"/>
</dbReference>
<accession>A0A6N9TQD1</accession>